<dbReference type="PROSITE" id="PS00332">
    <property type="entry name" value="SOD_CU_ZN_2"/>
    <property type="match status" value="1"/>
</dbReference>
<evidence type="ECO:0000256" key="3">
    <source>
        <dbReference type="ARBA" id="ARBA00010457"/>
    </source>
</evidence>
<feature type="domain" description="Superoxide dismutase copper/zinc binding" evidence="10">
    <location>
        <begin position="51"/>
        <end position="184"/>
    </location>
</feature>
<sequence>TAIVSRPNVQTGFMHGHSLLFPVLLATVFSATRRRRHVSDAVCVFEVGNASGYVTFHQEPFSYIVIQGNITNLPPGKHGFHVHEYGDLSMGCSSTGPHYNPRNKTHGAPSDRKRHVGDLGNIQADHNGSAVFNMTDRLLDLNGKHSIIGRALVVHADEDDLGRGTHNDSLTTGHSGSRIACCVIGIQRSKPTNGDRKTEGNSKRKIE</sequence>
<name>A0A131XDW9_9ACAR</name>
<organism evidence="11">
    <name type="scientific">Hyalomma excavatum</name>
    <dbReference type="NCBI Taxonomy" id="257692"/>
    <lineage>
        <taxon>Eukaryota</taxon>
        <taxon>Metazoa</taxon>
        <taxon>Ecdysozoa</taxon>
        <taxon>Arthropoda</taxon>
        <taxon>Chelicerata</taxon>
        <taxon>Arachnida</taxon>
        <taxon>Acari</taxon>
        <taxon>Parasitiformes</taxon>
        <taxon>Ixodida</taxon>
        <taxon>Ixodoidea</taxon>
        <taxon>Ixodidae</taxon>
        <taxon>Hyalomminae</taxon>
        <taxon>Hyalomma</taxon>
    </lineage>
</organism>
<dbReference type="GO" id="GO:0005507">
    <property type="term" value="F:copper ion binding"/>
    <property type="evidence" value="ECO:0007669"/>
    <property type="project" value="InterPro"/>
</dbReference>
<reference evidence="11" key="1">
    <citation type="journal article" date="2017" name="Ticks Tick Borne Dis.">
        <title>An insight into the sialome of Hyalomma excavatum.</title>
        <authorList>
            <person name="Ribeiro J.M."/>
            <person name="Slovak M."/>
            <person name="Francischetti I.M."/>
        </authorList>
    </citation>
    <scope>NUCLEOTIDE SEQUENCE</scope>
    <source>
        <strain evidence="11">Samish</strain>
        <tissue evidence="11">Salivary glands</tissue>
    </source>
</reference>
<evidence type="ECO:0000256" key="7">
    <source>
        <dbReference type="ARBA" id="ARBA00022862"/>
    </source>
</evidence>
<dbReference type="InterPro" id="IPR018152">
    <property type="entry name" value="SOD_Cu/Zn_BS"/>
</dbReference>
<comment type="similarity">
    <text evidence="3">Belongs to the Cu-Zn superoxide dismutase family.</text>
</comment>
<keyword evidence="5" id="KW-0479">Metal-binding</keyword>
<keyword evidence="7" id="KW-0049">Antioxidant</keyword>
<evidence type="ECO:0000256" key="5">
    <source>
        <dbReference type="ARBA" id="ARBA00022723"/>
    </source>
</evidence>
<dbReference type="InterPro" id="IPR001424">
    <property type="entry name" value="SOD_Cu_Zn_dom"/>
</dbReference>
<dbReference type="AlphaFoldDB" id="A0A131XDW9"/>
<evidence type="ECO:0000256" key="8">
    <source>
        <dbReference type="ARBA" id="ARBA00023002"/>
    </source>
</evidence>
<dbReference type="PROSITE" id="PS00087">
    <property type="entry name" value="SOD_CU_ZN_1"/>
    <property type="match status" value="1"/>
</dbReference>
<dbReference type="EC" id="1.15.1.1" evidence="4"/>
<feature type="non-terminal residue" evidence="11">
    <location>
        <position position="1"/>
    </location>
</feature>
<dbReference type="SUPFAM" id="SSF49329">
    <property type="entry name" value="Cu,Zn superoxide dismutase-like"/>
    <property type="match status" value="1"/>
</dbReference>
<evidence type="ECO:0000256" key="4">
    <source>
        <dbReference type="ARBA" id="ARBA00012682"/>
    </source>
</evidence>
<dbReference type="Gene3D" id="2.60.40.200">
    <property type="entry name" value="Superoxide dismutase, copper/zinc binding domain"/>
    <property type="match status" value="1"/>
</dbReference>
<dbReference type="CDD" id="cd00305">
    <property type="entry name" value="Cu-Zn_Superoxide_Dismutase"/>
    <property type="match status" value="1"/>
</dbReference>
<keyword evidence="9" id="KW-0186">Copper</keyword>
<dbReference type="GO" id="GO:0004784">
    <property type="term" value="F:superoxide dismutase activity"/>
    <property type="evidence" value="ECO:0007669"/>
    <property type="project" value="UniProtKB-EC"/>
</dbReference>
<dbReference type="Pfam" id="PF00080">
    <property type="entry name" value="Sod_Cu"/>
    <property type="match status" value="1"/>
</dbReference>
<keyword evidence="8" id="KW-0560">Oxidoreductase</keyword>
<comment type="cofactor">
    <cofactor evidence="1">
        <name>Cu cation</name>
        <dbReference type="ChEBI" id="CHEBI:23378"/>
    </cofactor>
</comment>
<dbReference type="PANTHER" id="PTHR10003">
    <property type="entry name" value="SUPEROXIDE DISMUTASE CU-ZN -RELATED"/>
    <property type="match status" value="1"/>
</dbReference>
<dbReference type="FunFam" id="2.60.40.200:FF:000001">
    <property type="entry name" value="Superoxide dismutase [Cu-Zn]"/>
    <property type="match status" value="1"/>
</dbReference>
<evidence type="ECO:0000313" key="11">
    <source>
        <dbReference type="EMBL" id="JAP64365.1"/>
    </source>
</evidence>
<dbReference type="InterPro" id="IPR036423">
    <property type="entry name" value="SOD-like_Cu/Zn_dom_sf"/>
</dbReference>
<protein>
    <recommendedName>
        <fullName evidence="4">superoxide dismutase</fullName>
        <ecNumber evidence="4">1.15.1.1</ecNumber>
    </recommendedName>
</protein>
<comment type="cofactor">
    <cofactor evidence="2">
        <name>Zn(2+)</name>
        <dbReference type="ChEBI" id="CHEBI:29105"/>
    </cofactor>
</comment>
<dbReference type="EMBL" id="GEFH01004216">
    <property type="protein sequence ID" value="JAP64365.1"/>
    <property type="molecule type" value="mRNA"/>
</dbReference>
<evidence type="ECO:0000256" key="6">
    <source>
        <dbReference type="ARBA" id="ARBA00022833"/>
    </source>
</evidence>
<evidence type="ECO:0000256" key="9">
    <source>
        <dbReference type="ARBA" id="ARBA00023008"/>
    </source>
</evidence>
<keyword evidence="6" id="KW-0862">Zinc</keyword>
<evidence type="ECO:0000256" key="2">
    <source>
        <dbReference type="ARBA" id="ARBA00001947"/>
    </source>
</evidence>
<proteinExistence type="evidence at transcript level"/>
<evidence type="ECO:0000259" key="10">
    <source>
        <dbReference type="Pfam" id="PF00080"/>
    </source>
</evidence>
<dbReference type="PRINTS" id="PR00068">
    <property type="entry name" value="CUZNDISMTASE"/>
</dbReference>
<dbReference type="InterPro" id="IPR024134">
    <property type="entry name" value="SOD_Cu/Zn_/chaperone"/>
</dbReference>
<evidence type="ECO:0000256" key="1">
    <source>
        <dbReference type="ARBA" id="ARBA00001935"/>
    </source>
</evidence>
<accession>A0A131XDW9</accession>